<dbReference type="InterPro" id="IPR001387">
    <property type="entry name" value="Cro/C1-type_HTH"/>
</dbReference>
<sequence>MAQLNLLRIGRLLKDQRISLGLSIRDLSVRSGVAAGTISQIETGKTSPNLVSIYSLCENLGFPISALFVEESDDRINLIRKDQRPSFTRNVSSGKEIRESLITRGDSDMWGGMVYMPPHTDSGAFYYHDGEEFVFILKGTLFFELEGRPFYELHEGDTLYYPNEIGHRWENRSDDEVQFIIVSTSEYKNKNMENADEETI</sequence>
<dbReference type="PANTHER" id="PTHR46797:SF2">
    <property type="entry name" value="TRANSCRIPTIONAL REGULATOR"/>
    <property type="match status" value="1"/>
</dbReference>
<dbReference type="CDD" id="cd00093">
    <property type="entry name" value="HTH_XRE"/>
    <property type="match status" value="1"/>
</dbReference>
<dbReference type="Pfam" id="PF07883">
    <property type="entry name" value="Cupin_2"/>
    <property type="match status" value="1"/>
</dbReference>
<dbReference type="GO" id="GO:0003677">
    <property type="term" value="F:DNA binding"/>
    <property type="evidence" value="ECO:0007669"/>
    <property type="project" value="UniProtKB-KW"/>
</dbReference>
<dbReference type="GO" id="GO:0003700">
    <property type="term" value="F:DNA-binding transcription factor activity"/>
    <property type="evidence" value="ECO:0007669"/>
    <property type="project" value="TreeGrafter"/>
</dbReference>
<dbReference type="SUPFAM" id="SSF47413">
    <property type="entry name" value="lambda repressor-like DNA-binding domains"/>
    <property type="match status" value="1"/>
</dbReference>
<dbReference type="PANTHER" id="PTHR46797">
    <property type="entry name" value="HTH-TYPE TRANSCRIPTIONAL REGULATOR"/>
    <property type="match status" value="1"/>
</dbReference>
<evidence type="ECO:0000313" key="4">
    <source>
        <dbReference type="Proteomes" id="UP000823900"/>
    </source>
</evidence>
<dbReference type="InterPro" id="IPR010982">
    <property type="entry name" value="Lambda_DNA-bd_dom_sf"/>
</dbReference>
<dbReference type="AlphaFoldDB" id="A0A9D2KNG3"/>
<dbReference type="SMART" id="SM00530">
    <property type="entry name" value="HTH_XRE"/>
    <property type="match status" value="1"/>
</dbReference>
<dbReference type="Gene3D" id="1.10.260.40">
    <property type="entry name" value="lambda repressor-like DNA-binding domains"/>
    <property type="match status" value="1"/>
</dbReference>
<dbReference type="GO" id="GO:0005829">
    <property type="term" value="C:cytosol"/>
    <property type="evidence" value="ECO:0007669"/>
    <property type="project" value="TreeGrafter"/>
</dbReference>
<dbReference type="InterPro" id="IPR011051">
    <property type="entry name" value="RmlC_Cupin_sf"/>
</dbReference>
<name>A0A9D2KNG3_9FIRM</name>
<dbReference type="Pfam" id="PF01381">
    <property type="entry name" value="HTH_3"/>
    <property type="match status" value="1"/>
</dbReference>
<dbReference type="EMBL" id="DWZA01000072">
    <property type="protein sequence ID" value="HJA71558.1"/>
    <property type="molecule type" value="Genomic_DNA"/>
</dbReference>
<evidence type="ECO:0000313" key="3">
    <source>
        <dbReference type="EMBL" id="HJA71558.1"/>
    </source>
</evidence>
<proteinExistence type="predicted"/>
<organism evidence="3 4">
    <name type="scientific">Candidatus Lachnoclostridium stercoravium</name>
    <dbReference type="NCBI Taxonomy" id="2838633"/>
    <lineage>
        <taxon>Bacteria</taxon>
        <taxon>Bacillati</taxon>
        <taxon>Bacillota</taxon>
        <taxon>Clostridia</taxon>
        <taxon>Lachnospirales</taxon>
        <taxon>Lachnospiraceae</taxon>
    </lineage>
</organism>
<dbReference type="Proteomes" id="UP000823900">
    <property type="component" value="Unassembled WGS sequence"/>
</dbReference>
<comment type="caution">
    <text evidence="3">The sequence shown here is derived from an EMBL/GenBank/DDBJ whole genome shotgun (WGS) entry which is preliminary data.</text>
</comment>
<dbReference type="InterPro" id="IPR050807">
    <property type="entry name" value="TransReg_Diox_bact_type"/>
</dbReference>
<dbReference type="InterPro" id="IPR013096">
    <property type="entry name" value="Cupin_2"/>
</dbReference>
<evidence type="ECO:0000256" key="1">
    <source>
        <dbReference type="ARBA" id="ARBA00023125"/>
    </source>
</evidence>
<dbReference type="CDD" id="cd02209">
    <property type="entry name" value="cupin_XRE_C"/>
    <property type="match status" value="1"/>
</dbReference>
<protein>
    <submittedName>
        <fullName evidence="3">Cupin domain-containing protein</fullName>
    </submittedName>
</protein>
<reference evidence="3" key="2">
    <citation type="submission" date="2021-04" db="EMBL/GenBank/DDBJ databases">
        <authorList>
            <person name="Gilroy R."/>
        </authorList>
    </citation>
    <scope>NUCLEOTIDE SEQUENCE</scope>
    <source>
        <strain evidence="3">CHK178-16964</strain>
    </source>
</reference>
<evidence type="ECO:0000259" key="2">
    <source>
        <dbReference type="PROSITE" id="PS50943"/>
    </source>
</evidence>
<dbReference type="InterPro" id="IPR014710">
    <property type="entry name" value="RmlC-like_jellyroll"/>
</dbReference>
<keyword evidence="1" id="KW-0238">DNA-binding</keyword>
<dbReference type="Gene3D" id="2.60.120.10">
    <property type="entry name" value="Jelly Rolls"/>
    <property type="match status" value="1"/>
</dbReference>
<reference evidence="3" key="1">
    <citation type="journal article" date="2021" name="PeerJ">
        <title>Extensive microbial diversity within the chicken gut microbiome revealed by metagenomics and culture.</title>
        <authorList>
            <person name="Gilroy R."/>
            <person name="Ravi A."/>
            <person name="Getino M."/>
            <person name="Pursley I."/>
            <person name="Horton D.L."/>
            <person name="Alikhan N.F."/>
            <person name="Baker D."/>
            <person name="Gharbi K."/>
            <person name="Hall N."/>
            <person name="Watson M."/>
            <person name="Adriaenssens E.M."/>
            <person name="Foster-Nyarko E."/>
            <person name="Jarju S."/>
            <person name="Secka A."/>
            <person name="Antonio M."/>
            <person name="Oren A."/>
            <person name="Chaudhuri R.R."/>
            <person name="La Ragione R."/>
            <person name="Hildebrand F."/>
            <person name="Pallen M.J."/>
        </authorList>
    </citation>
    <scope>NUCLEOTIDE SEQUENCE</scope>
    <source>
        <strain evidence="3">CHK178-16964</strain>
    </source>
</reference>
<gene>
    <name evidence="3" type="ORF">IAA07_08290</name>
</gene>
<feature type="domain" description="HTH cro/C1-type" evidence="2">
    <location>
        <begin position="13"/>
        <end position="67"/>
    </location>
</feature>
<accession>A0A9D2KNG3</accession>
<dbReference type="PROSITE" id="PS50943">
    <property type="entry name" value="HTH_CROC1"/>
    <property type="match status" value="1"/>
</dbReference>
<dbReference type="SUPFAM" id="SSF51182">
    <property type="entry name" value="RmlC-like cupins"/>
    <property type="match status" value="1"/>
</dbReference>